<evidence type="ECO:0000313" key="3">
    <source>
        <dbReference type="Proteomes" id="UP000298588"/>
    </source>
</evidence>
<feature type="transmembrane region" description="Helical" evidence="1">
    <location>
        <begin position="98"/>
        <end position="120"/>
    </location>
</feature>
<feature type="transmembrane region" description="Helical" evidence="1">
    <location>
        <begin position="246"/>
        <end position="264"/>
    </location>
</feature>
<dbReference type="PANTHER" id="PTHR39087">
    <property type="entry name" value="UPF0104 MEMBRANE PROTEIN MJ1595"/>
    <property type="match status" value="1"/>
</dbReference>
<keyword evidence="1" id="KW-0472">Membrane</keyword>
<feature type="transmembrane region" description="Helical" evidence="1">
    <location>
        <begin position="132"/>
        <end position="156"/>
    </location>
</feature>
<dbReference type="EMBL" id="CP039865">
    <property type="protein sequence ID" value="QCK86738.1"/>
    <property type="molecule type" value="Genomic_DNA"/>
</dbReference>
<keyword evidence="1" id="KW-0812">Transmembrane</keyword>
<feature type="transmembrane region" description="Helical" evidence="1">
    <location>
        <begin position="216"/>
        <end position="240"/>
    </location>
</feature>
<evidence type="ECO:0000313" key="2">
    <source>
        <dbReference type="EMBL" id="QCK86738.1"/>
    </source>
</evidence>
<protein>
    <submittedName>
        <fullName evidence="2">UPF0104 family protein</fullName>
    </submittedName>
</protein>
<evidence type="ECO:0000256" key="1">
    <source>
        <dbReference type="SAM" id="Phobius"/>
    </source>
</evidence>
<proteinExistence type="predicted"/>
<dbReference type="KEGG" id="paqt:E8L99_13715"/>
<dbReference type="OrthoDB" id="145485at2"/>
<gene>
    <name evidence="2" type="ORF">E8L99_13715</name>
</gene>
<keyword evidence="3" id="KW-1185">Reference proteome</keyword>
<organism evidence="2 3">
    <name type="scientific">Phreatobacter aquaticus</name>
    <dbReference type="NCBI Taxonomy" id="2570229"/>
    <lineage>
        <taxon>Bacteria</taxon>
        <taxon>Pseudomonadati</taxon>
        <taxon>Pseudomonadota</taxon>
        <taxon>Alphaproteobacteria</taxon>
        <taxon>Hyphomicrobiales</taxon>
        <taxon>Phreatobacteraceae</taxon>
        <taxon>Phreatobacter</taxon>
    </lineage>
</organism>
<feature type="transmembrane region" description="Helical" evidence="1">
    <location>
        <begin position="56"/>
        <end position="78"/>
    </location>
</feature>
<reference evidence="2 3" key="1">
    <citation type="submission" date="2019-04" db="EMBL/GenBank/DDBJ databases">
        <title>Phreatobacter aquaticus sp. nov.</title>
        <authorList>
            <person name="Choi A."/>
            <person name="Baek K."/>
        </authorList>
    </citation>
    <scope>NUCLEOTIDE SEQUENCE [LARGE SCALE GENOMIC DNA]</scope>
    <source>
        <strain evidence="2 3">NMCR1094</strain>
    </source>
</reference>
<feature type="transmembrane region" description="Helical" evidence="1">
    <location>
        <begin position="18"/>
        <end position="35"/>
    </location>
</feature>
<sequence>MFQPVLTFLRDRIGFKRILLAVSLAMLGFAIYVLYDKLKAIDWTKVWEAIGQIGPGTLILAGLFAAAAYTTLTVYDYFATRTIGRSDIPYPACAVGSFTSYSIAHNLGATVFTAAVVRYLVYSRFQITPPEVVKICFIAGLTFWLGNATVLGLGFVLEPYVVGPMVEGFGIGGGTVRTVGFIILAVLAGWLVFVASPRGFGRGAWRINLPSAPLTALQMVIGIVDLSFCAAILYVLLMAMPGAPPAPFVAVAVIFCAAMLLGFATHAPGAAGAFEATLLVALPPLGFTAEAVVAAFILFRLYYFIIPFVLALALVAIRELASGHSLSHLKESMAVIRAAEQSQEAAKQAAKEAGQPGQAQ</sequence>
<feature type="transmembrane region" description="Helical" evidence="1">
    <location>
        <begin position="176"/>
        <end position="195"/>
    </location>
</feature>
<dbReference type="AlphaFoldDB" id="A0A4D7QHF6"/>
<dbReference type="PANTHER" id="PTHR39087:SF2">
    <property type="entry name" value="UPF0104 MEMBRANE PROTEIN MJ1595"/>
    <property type="match status" value="1"/>
</dbReference>
<dbReference type="Proteomes" id="UP000298588">
    <property type="component" value="Chromosome"/>
</dbReference>
<name>A0A4D7QHF6_9HYPH</name>
<accession>A0A4D7QHF6</accession>
<keyword evidence="1" id="KW-1133">Transmembrane helix</keyword>
<dbReference type="RefSeq" id="WP_137100069.1">
    <property type="nucleotide sequence ID" value="NZ_CP039865.1"/>
</dbReference>